<keyword evidence="3" id="KW-1185">Reference proteome</keyword>
<protein>
    <submittedName>
        <fullName evidence="2">Lipoate-protein ligase A</fullName>
    </submittedName>
</protein>
<dbReference type="InterPro" id="IPR045864">
    <property type="entry name" value="aa-tRNA-synth_II/BPL/LPL"/>
</dbReference>
<dbReference type="SUPFAM" id="SSF55681">
    <property type="entry name" value="Class II aaRS and biotin synthetases"/>
    <property type="match status" value="1"/>
</dbReference>
<dbReference type="OrthoDB" id="192160at2157"/>
<evidence type="ECO:0000259" key="1">
    <source>
        <dbReference type="PROSITE" id="PS51733"/>
    </source>
</evidence>
<keyword evidence="2" id="KW-0436">Ligase</keyword>
<reference evidence="2 3" key="1">
    <citation type="submission" date="2021-03" db="EMBL/GenBank/DDBJ databases">
        <title>Genomic Encyclopedia of Type Strains, Phase IV (KMG-IV): sequencing the most valuable type-strain genomes for metagenomic binning, comparative biology and taxonomic classification.</title>
        <authorList>
            <person name="Goeker M."/>
        </authorList>
    </citation>
    <scope>NUCLEOTIDE SEQUENCE [LARGE SCALE GENOMIC DNA]</scope>
    <source>
        <strain evidence="2 3">DSM 12287</strain>
    </source>
</reference>
<dbReference type="Gene3D" id="3.30.930.10">
    <property type="entry name" value="Bira Bifunctional Protein, Domain 2"/>
    <property type="match status" value="1"/>
</dbReference>
<dbReference type="PROSITE" id="PS51733">
    <property type="entry name" value="BPL_LPL_CATALYTIC"/>
    <property type="match status" value="1"/>
</dbReference>
<comment type="caution">
    <text evidence="2">The sequence shown here is derived from an EMBL/GenBank/DDBJ whole genome shotgun (WGS) entry which is preliminary data.</text>
</comment>
<proteinExistence type="predicted"/>
<dbReference type="RefSeq" id="WP_209543895.1">
    <property type="nucleotide sequence ID" value="NZ_BAAADX010000010.1"/>
</dbReference>
<evidence type="ECO:0000313" key="3">
    <source>
        <dbReference type="Proteomes" id="UP000770586"/>
    </source>
</evidence>
<accession>A0A8J7RTS2</accession>
<organism evidence="2 3">
    <name type="scientific">Halorubrum trapanicum</name>
    <dbReference type="NCBI Taxonomy" id="29284"/>
    <lineage>
        <taxon>Archaea</taxon>
        <taxon>Methanobacteriati</taxon>
        <taxon>Methanobacteriota</taxon>
        <taxon>Stenosarchaea group</taxon>
        <taxon>Halobacteria</taxon>
        <taxon>Halobacteriales</taxon>
        <taxon>Haloferacaceae</taxon>
        <taxon>Halorubrum</taxon>
    </lineage>
</organism>
<feature type="domain" description="BPL/LPL catalytic" evidence="1">
    <location>
        <begin position="26"/>
        <end position="248"/>
    </location>
</feature>
<dbReference type="EMBL" id="JAGGKE010000001">
    <property type="protein sequence ID" value="MBP1900790.1"/>
    <property type="molecule type" value="Genomic_DNA"/>
</dbReference>
<dbReference type="GO" id="GO:0016874">
    <property type="term" value="F:ligase activity"/>
    <property type="evidence" value="ECO:0007669"/>
    <property type="project" value="UniProtKB-KW"/>
</dbReference>
<dbReference type="Proteomes" id="UP000770586">
    <property type="component" value="Unassembled WGS sequence"/>
</dbReference>
<dbReference type="AlphaFoldDB" id="A0A8J7RTS2"/>
<evidence type="ECO:0000313" key="2">
    <source>
        <dbReference type="EMBL" id="MBP1900790.1"/>
    </source>
</evidence>
<gene>
    <name evidence="2" type="ORF">J2744_000442</name>
</gene>
<dbReference type="Pfam" id="PF21948">
    <property type="entry name" value="LplA-B_cat"/>
    <property type="match status" value="1"/>
</dbReference>
<sequence length="260" mass="25794">MRVYRGDRSSPAANRAPAADLLASAAAGVPAVRVTAPPRQVAFGRRDAREDGFVEAKRAARDAGFPPVERDVGGRAVAYTGSTLSVGVAVPTGDGRGSIDSRYEVAAETLRGALRDLGADVVRGEPPDAFCPGDHSLRVGGGGGEAGGAGVTVGGTGADGASASTGGKVAGLAQRVRADAALVAGVLVVSAADPGPIASVTDPVYDALDVPFDPESVGSVADADGPDDPEAVARAVEAAFVEGPWGDGEREIVRVDGADA</sequence>
<name>A0A8J7RTS2_9EURY</name>
<dbReference type="InterPro" id="IPR004143">
    <property type="entry name" value="BPL_LPL_catalytic"/>
</dbReference>